<dbReference type="PANTHER" id="PTHR46652">
    <property type="entry name" value="LEUCINE-RICH REPEAT AND IQ DOMAIN-CONTAINING PROTEIN 1-RELATED"/>
    <property type="match status" value="1"/>
</dbReference>
<evidence type="ECO:0000256" key="4">
    <source>
        <dbReference type="SAM" id="MobiDB-lite"/>
    </source>
</evidence>
<feature type="compositionally biased region" description="Low complexity" evidence="4">
    <location>
        <begin position="1036"/>
        <end position="1045"/>
    </location>
</feature>
<feature type="domain" description="MucBP" evidence="5">
    <location>
        <begin position="739"/>
        <end position="800"/>
    </location>
</feature>
<evidence type="ECO:0000256" key="1">
    <source>
        <dbReference type="ARBA" id="ARBA00022614"/>
    </source>
</evidence>
<feature type="compositionally biased region" description="Low complexity" evidence="4">
    <location>
        <begin position="76"/>
        <end position="163"/>
    </location>
</feature>
<dbReference type="SUPFAM" id="SSF52058">
    <property type="entry name" value="L domain-like"/>
    <property type="match status" value="1"/>
</dbReference>
<gene>
    <name evidence="6" type="ORF">MUDAN_MDHGFNIF_01808</name>
</gene>
<dbReference type="Pfam" id="PF06458">
    <property type="entry name" value="MucBP"/>
    <property type="match status" value="8"/>
</dbReference>
<evidence type="ECO:0000256" key="2">
    <source>
        <dbReference type="ARBA" id="ARBA00022729"/>
    </source>
</evidence>
<dbReference type="Pfam" id="PF19258">
    <property type="entry name" value="KxYKxGKxW_sig"/>
    <property type="match status" value="1"/>
</dbReference>
<sequence length="1132" mass="119966">MINSKQHFKMYKKGKLWLVAGITTSVLVLGTWQTTMVQADTASESTETGTTAVTASTTASKSVALPASTATAQLATSAATQPATSADQKTTSEASQATSATSSATPKSTTSAGSTAPASNSSSEPAASAGTSSTTSNENAATPATSTESASSVAQPVSAATPAKSVAKPQRATRTMATPVAAVATVDNETIDQWMPNKTLQQAVLYNLNASDTGKTWASVADIKQSDLLYLTQFSLQNSRVSSYIDGKSSFSLAGLQYATNLTSLDLLNNLNASEAMRGDIVDITPLAALTKLTYLQLVSQRVSDITPIANLKNLVDLNLNNDCIADFSSLDAAQYTAGFGFTGQFIDNTAVYIPTTGKYTMTNPVKAPKGMSFTLTDSASRAIPVIPYGFPNASVRLFYNGGTNSLTGDQISYQMMHNQIAPGPTTSPYPGYDVSQNPYTYYMISIFNDAAGNEVADMFTPYIVANNAEDVTVNYVDEQGKTLADTETLSGLVGESYAAQAKAITGYQLKTVPTNMTGMFSDTAQTVNFVYQMAYSTVTVHYQNASGKTLKADTTETGQIGTDFNIQAPTLLGYTYQSTQGNASGTYGDTPTEVTFIYNEAYSTITVHYQNASGKMLKADTIETGQIGTDFAIQAPTLLGYTYQSTQGNASGTYGDTPTEVTFIYDEAYSTVTVHYQDMSGKTLKADTIETGQIGTDFAIQAPTLLGYTYQSTQGNASGTYSDTPTEVTFIYNEAQSTVTVHYQDTTGKTLQADDVLTGQIGTDYAVQTPTIKGYTYQDAQGDVTGTYGEQPTEVTLVYATAQNTVTVHYQDTDGKTLQADTILTGQVGSTYTVTTPTIGGYTYQSAQGDITGVYDEHPAEVTLIYAIAKQTNTVTVRYQDATGKTLQADTVLTGKIGTSYAVTAPTITGYTYQTVQGQPSGMYGSQPVIVTFIYQVDPVTPPVTPDHTVTVTARYVTATGQQLAPNQQFTGKTGESYTTTAATIDGYRLVSQPDNANGTFGSTDLTITYIYEPIENPGTGDTVNPGPGTDVDQPEQPAQPEQPTLSEPTAAKIKGVTAQPTKQMAAAKITPTDKVVLTKPTAHAATVQIKTADKQATRLPQMSDQTVSPLWGLTLLGSLLGLAGWRKREH</sequence>
<dbReference type="PANTHER" id="PTHR46652:SF3">
    <property type="entry name" value="LEUCINE-RICH REPEAT-CONTAINING PROTEIN 9"/>
    <property type="match status" value="1"/>
</dbReference>
<dbReference type="Proteomes" id="UP000289996">
    <property type="component" value="Unassembled WGS sequence"/>
</dbReference>
<dbReference type="OrthoDB" id="2307220at2"/>
<accession>A0A660EAM4</accession>
<dbReference type="InterPro" id="IPR032675">
    <property type="entry name" value="LRR_dom_sf"/>
</dbReference>
<evidence type="ECO:0000256" key="3">
    <source>
        <dbReference type="ARBA" id="ARBA00022737"/>
    </source>
</evidence>
<dbReference type="Gene3D" id="3.10.20.320">
    <property type="entry name" value="Putative peptidoglycan bound protein (lpxtg motif)"/>
    <property type="match status" value="8"/>
</dbReference>
<keyword evidence="1" id="KW-0433">Leucine-rich repeat</keyword>
<feature type="domain" description="MucBP" evidence="5">
    <location>
        <begin position="875"/>
        <end position="937"/>
    </location>
</feature>
<evidence type="ECO:0000313" key="6">
    <source>
        <dbReference type="EMBL" id="VDG30257.1"/>
    </source>
</evidence>
<feature type="domain" description="MucBP" evidence="5">
    <location>
        <begin position="605"/>
        <end position="666"/>
    </location>
</feature>
<organism evidence="6 7">
    <name type="scientific">Lactiplantibacillus mudanjiangensis</name>
    <dbReference type="NCBI Taxonomy" id="1296538"/>
    <lineage>
        <taxon>Bacteria</taxon>
        <taxon>Bacillati</taxon>
        <taxon>Bacillota</taxon>
        <taxon>Bacilli</taxon>
        <taxon>Lactobacillales</taxon>
        <taxon>Lactobacillaceae</taxon>
        <taxon>Lactiplantibacillus</taxon>
    </lineage>
</organism>
<dbReference type="InterPro" id="IPR022263">
    <property type="entry name" value="KxYKxGKxW"/>
</dbReference>
<name>A0A660EAM4_9LACO</name>
<proteinExistence type="predicted"/>
<reference evidence="6 7" key="1">
    <citation type="submission" date="2018-11" db="EMBL/GenBank/DDBJ databases">
        <authorList>
            <person name="Wuyts S."/>
        </authorList>
    </citation>
    <scope>NUCLEOTIDE SEQUENCE [LARGE SCALE GENOMIC DNA]</scope>
    <source>
        <strain evidence="6">Lactobacillus mudanjiangensis AMBF249</strain>
    </source>
</reference>
<dbReference type="NCBIfam" id="TIGR03715">
    <property type="entry name" value="KxYKxGKxW"/>
    <property type="match status" value="1"/>
</dbReference>
<keyword evidence="7" id="KW-1185">Reference proteome</keyword>
<dbReference type="AlphaFoldDB" id="A0A660EAM4"/>
<keyword evidence="2" id="KW-0732">Signal</keyword>
<feature type="domain" description="MucBP" evidence="5">
    <location>
        <begin position="672"/>
        <end position="733"/>
    </location>
</feature>
<feature type="domain" description="MucBP" evidence="5">
    <location>
        <begin position="952"/>
        <end position="1014"/>
    </location>
</feature>
<dbReference type="EMBL" id="UYIG01000185">
    <property type="protein sequence ID" value="VDG30257.1"/>
    <property type="molecule type" value="Genomic_DNA"/>
</dbReference>
<feature type="domain" description="MucBP" evidence="5">
    <location>
        <begin position="806"/>
        <end position="867"/>
    </location>
</feature>
<feature type="region of interest" description="Disordered" evidence="4">
    <location>
        <begin position="76"/>
        <end position="176"/>
    </location>
</feature>
<feature type="domain" description="MucBP" evidence="5">
    <location>
        <begin position="471"/>
        <end position="533"/>
    </location>
</feature>
<dbReference type="InterPro" id="IPR050836">
    <property type="entry name" value="SDS22/Internalin_LRR"/>
</dbReference>
<dbReference type="InterPro" id="IPR009459">
    <property type="entry name" value="MucBP_dom"/>
</dbReference>
<keyword evidence="3" id="KW-0677">Repeat</keyword>
<protein>
    <recommendedName>
        <fullName evidence="5">MucBP domain-containing protein</fullName>
    </recommendedName>
</protein>
<evidence type="ECO:0000313" key="7">
    <source>
        <dbReference type="Proteomes" id="UP000289996"/>
    </source>
</evidence>
<feature type="domain" description="MucBP" evidence="5">
    <location>
        <begin position="538"/>
        <end position="599"/>
    </location>
</feature>
<feature type="region of interest" description="Disordered" evidence="4">
    <location>
        <begin position="1015"/>
        <end position="1051"/>
    </location>
</feature>
<evidence type="ECO:0000259" key="5">
    <source>
        <dbReference type="Pfam" id="PF06458"/>
    </source>
</evidence>
<dbReference type="RefSeq" id="WP_130852361.1">
    <property type="nucleotide sequence ID" value="NZ_UYIG01000185.1"/>
</dbReference>
<dbReference type="Gene3D" id="3.80.10.10">
    <property type="entry name" value="Ribonuclease Inhibitor"/>
    <property type="match status" value="1"/>
</dbReference>